<organism evidence="2 3">
    <name type="scientific">Rasiella rasia</name>
    <dbReference type="NCBI Taxonomy" id="2744027"/>
    <lineage>
        <taxon>Bacteria</taxon>
        <taxon>Pseudomonadati</taxon>
        <taxon>Bacteroidota</taxon>
        <taxon>Flavobacteriia</taxon>
        <taxon>Flavobacteriales</taxon>
        <taxon>Flavobacteriaceae</taxon>
        <taxon>Rasiella</taxon>
    </lineage>
</organism>
<dbReference type="CDD" id="cd06578">
    <property type="entry name" value="HemD"/>
    <property type="match status" value="1"/>
</dbReference>
<dbReference type="SUPFAM" id="SSF69618">
    <property type="entry name" value="HemD-like"/>
    <property type="match status" value="1"/>
</dbReference>
<dbReference type="RefSeq" id="WP_164679998.1">
    <property type="nucleotide sequence ID" value="NZ_CP049057.1"/>
</dbReference>
<dbReference type="InterPro" id="IPR003754">
    <property type="entry name" value="4pyrrol_synth_uPrphyn_synth"/>
</dbReference>
<feature type="domain" description="Tetrapyrrole biosynthesis uroporphyrinogen III synthase" evidence="1">
    <location>
        <begin position="17"/>
        <end position="205"/>
    </location>
</feature>
<dbReference type="Gene3D" id="3.40.50.10090">
    <property type="match status" value="2"/>
</dbReference>
<dbReference type="GO" id="GO:0005829">
    <property type="term" value="C:cytosol"/>
    <property type="evidence" value="ECO:0007669"/>
    <property type="project" value="TreeGrafter"/>
</dbReference>
<dbReference type="EMBL" id="CP049057">
    <property type="protein sequence ID" value="QIE59986.1"/>
    <property type="molecule type" value="Genomic_DNA"/>
</dbReference>
<protein>
    <submittedName>
        <fullName evidence="2">Uroporphyrinogen-III synthase</fullName>
    </submittedName>
</protein>
<dbReference type="InterPro" id="IPR036108">
    <property type="entry name" value="4pyrrol_syn_uPrphyn_synt_sf"/>
</dbReference>
<dbReference type="KEGG" id="mgel:G5B37_10550"/>
<dbReference type="PANTHER" id="PTHR12390">
    <property type="entry name" value="UROPORPHYRINOGEN III SYNTHASE"/>
    <property type="match status" value="1"/>
</dbReference>
<dbReference type="AlphaFoldDB" id="A0A6G6GN29"/>
<keyword evidence="3" id="KW-1185">Reference proteome</keyword>
<name>A0A6G6GN29_9FLAO</name>
<proteinExistence type="predicted"/>
<evidence type="ECO:0000313" key="3">
    <source>
        <dbReference type="Proteomes" id="UP000505306"/>
    </source>
</evidence>
<evidence type="ECO:0000259" key="1">
    <source>
        <dbReference type="Pfam" id="PF02602"/>
    </source>
</evidence>
<reference evidence="2 3" key="1">
    <citation type="submission" date="2020-02" db="EMBL/GenBank/DDBJ databases">
        <title>Complete genome sequence of Flavobacteriaceae bacterium.</title>
        <authorList>
            <person name="Kim S.-J."/>
            <person name="Kim Y.-S."/>
            <person name="Kim K.-H."/>
        </authorList>
    </citation>
    <scope>NUCLEOTIDE SEQUENCE [LARGE SCALE GENOMIC DNA]</scope>
    <source>
        <strain evidence="2 3">RR4-40</strain>
    </source>
</reference>
<sequence length="213" mass="23992">MRVLSTKRLKGNQRDLLLGAGFEVVDYNAITIEYLDFEAPESCKNAIFTSQHAVRSILSKNISIDTSFCVGPKTKALLEENGIKVSKMAYNSQELGDFITINHKNEIFHYFCGIIRRDELPNILKEAKIDFFETKTYKTELKSKKFEQKWDGILFFSPSGVQSYCLENSLENNTAICIGDTTAKAAKEHTQNVYVANSTSVESVIAKAVKKLK</sequence>
<dbReference type="Proteomes" id="UP000505306">
    <property type="component" value="Chromosome"/>
</dbReference>
<gene>
    <name evidence="2" type="ORF">G5B37_10550</name>
</gene>
<dbReference type="InterPro" id="IPR039793">
    <property type="entry name" value="UROS/Hem4"/>
</dbReference>
<accession>A0A6G6GN29</accession>
<dbReference type="GO" id="GO:0006780">
    <property type="term" value="P:uroporphyrinogen III biosynthetic process"/>
    <property type="evidence" value="ECO:0007669"/>
    <property type="project" value="InterPro"/>
</dbReference>
<evidence type="ECO:0000313" key="2">
    <source>
        <dbReference type="EMBL" id="QIE59986.1"/>
    </source>
</evidence>
<dbReference type="Pfam" id="PF02602">
    <property type="entry name" value="HEM4"/>
    <property type="match status" value="1"/>
</dbReference>
<dbReference type="GO" id="GO:0004852">
    <property type="term" value="F:uroporphyrinogen-III synthase activity"/>
    <property type="evidence" value="ECO:0007669"/>
    <property type="project" value="InterPro"/>
</dbReference>
<dbReference type="PANTHER" id="PTHR12390:SF0">
    <property type="entry name" value="UROPORPHYRINOGEN-III SYNTHASE"/>
    <property type="match status" value="1"/>
</dbReference>